<keyword evidence="3" id="KW-1185">Reference proteome</keyword>
<dbReference type="PANTHER" id="PTHR46586:SF3">
    <property type="entry name" value="ANKYRIN REPEAT-CONTAINING PROTEIN"/>
    <property type="match status" value="1"/>
</dbReference>
<evidence type="ECO:0000313" key="3">
    <source>
        <dbReference type="Proteomes" id="UP000332933"/>
    </source>
</evidence>
<evidence type="ECO:0000313" key="1">
    <source>
        <dbReference type="EMBL" id="KAF0699453.1"/>
    </source>
</evidence>
<sequence>MLRYLVATVPPQDPVQVLLDAAAMGHIPSFRFLLDQFPTACHVNAIGSAAYRGHLNIVKFLHQDLRCPGCTTSAMDEAATYGHLDVVQWLHENRQKGCSARAMTAAASLGRLAVVQFLATHRTEGDLHEALNACTRCAHVQVYLKKLIFFGGPVSLAHAQAIENGTGVHPLYARTPDDDVTNMRVEFVSISAMPAYATPSVEELRWEDYLKRQG</sequence>
<dbReference type="InterPro" id="IPR052050">
    <property type="entry name" value="SecEffector_AnkRepeat"/>
</dbReference>
<dbReference type="EMBL" id="CAADRA010005197">
    <property type="protein sequence ID" value="VFT86873.1"/>
    <property type="molecule type" value="Genomic_DNA"/>
</dbReference>
<dbReference type="AlphaFoldDB" id="A0A485KPX0"/>
<dbReference type="PANTHER" id="PTHR46586">
    <property type="entry name" value="ANKYRIN REPEAT-CONTAINING PROTEIN"/>
    <property type="match status" value="1"/>
</dbReference>
<dbReference type="InterPro" id="IPR036770">
    <property type="entry name" value="Ankyrin_rpt-contain_sf"/>
</dbReference>
<proteinExistence type="predicted"/>
<name>A0A485KPX0_9STRA</name>
<gene>
    <name evidence="2" type="primary">Aste57867_9995</name>
    <name evidence="1" type="ORF">As57867_009956</name>
    <name evidence="2" type="ORF">ASTE57867_9995</name>
</gene>
<reference evidence="1" key="2">
    <citation type="submission" date="2019-06" db="EMBL/GenBank/DDBJ databases">
        <title>Genomics analysis of Aphanomyces spp. identifies a new class of oomycete effector associated with host adaptation.</title>
        <authorList>
            <person name="Gaulin E."/>
        </authorList>
    </citation>
    <scope>NUCLEOTIDE SEQUENCE</scope>
    <source>
        <strain evidence="1">CBS 578.67</strain>
    </source>
</reference>
<evidence type="ECO:0000313" key="2">
    <source>
        <dbReference type="EMBL" id="VFT86873.1"/>
    </source>
</evidence>
<protein>
    <submittedName>
        <fullName evidence="2">Aste57867_9995 protein</fullName>
    </submittedName>
</protein>
<dbReference type="Proteomes" id="UP000332933">
    <property type="component" value="Unassembled WGS sequence"/>
</dbReference>
<dbReference type="OrthoDB" id="122883at2759"/>
<organism evidence="2 3">
    <name type="scientific">Aphanomyces stellatus</name>
    <dbReference type="NCBI Taxonomy" id="120398"/>
    <lineage>
        <taxon>Eukaryota</taxon>
        <taxon>Sar</taxon>
        <taxon>Stramenopiles</taxon>
        <taxon>Oomycota</taxon>
        <taxon>Saprolegniomycetes</taxon>
        <taxon>Saprolegniales</taxon>
        <taxon>Verrucalvaceae</taxon>
        <taxon>Aphanomyces</taxon>
    </lineage>
</organism>
<dbReference type="InterPro" id="IPR002110">
    <property type="entry name" value="Ankyrin_rpt"/>
</dbReference>
<dbReference type="Pfam" id="PF21240">
    <property type="entry name" value="Nup98_GLEBS"/>
    <property type="match status" value="1"/>
</dbReference>
<reference evidence="2 3" key="1">
    <citation type="submission" date="2019-03" db="EMBL/GenBank/DDBJ databases">
        <authorList>
            <person name="Gaulin E."/>
            <person name="Dumas B."/>
        </authorList>
    </citation>
    <scope>NUCLEOTIDE SEQUENCE [LARGE SCALE GENOMIC DNA]</scope>
    <source>
        <strain evidence="2">CBS 568.67</strain>
    </source>
</reference>
<dbReference type="Gene3D" id="1.25.40.20">
    <property type="entry name" value="Ankyrin repeat-containing domain"/>
    <property type="match status" value="1"/>
</dbReference>
<dbReference type="Pfam" id="PF12796">
    <property type="entry name" value="Ank_2"/>
    <property type="match status" value="1"/>
</dbReference>
<dbReference type="EMBL" id="VJMH01005176">
    <property type="protein sequence ID" value="KAF0699453.1"/>
    <property type="molecule type" value="Genomic_DNA"/>
</dbReference>
<dbReference type="Gene3D" id="1.10.10.2360">
    <property type="match status" value="1"/>
</dbReference>
<dbReference type="SUPFAM" id="SSF48403">
    <property type="entry name" value="Ankyrin repeat"/>
    <property type="match status" value="1"/>
</dbReference>
<accession>A0A485KPX0</accession>